<evidence type="ECO:0000259" key="4">
    <source>
        <dbReference type="PROSITE" id="PS51843"/>
    </source>
</evidence>
<evidence type="ECO:0000256" key="3">
    <source>
        <dbReference type="ARBA" id="ARBA00023170"/>
    </source>
</evidence>
<feature type="domain" description="NR LBD" evidence="4">
    <location>
        <begin position="1"/>
        <end position="160"/>
    </location>
</feature>
<keyword evidence="2" id="KW-0804">Transcription</keyword>
<dbReference type="OrthoDB" id="5771769at2759"/>
<reference evidence="5 6" key="1">
    <citation type="submission" date="2018-11" db="EMBL/GenBank/DDBJ databases">
        <authorList>
            <consortium name="Pathogen Informatics"/>
        </authorList>
    </citation>
    <scope>NUCLEOTIDE SEQUENCE [LARGE SCALE GENOMIC DNA]</scope>
</reference>
<dbReference type="PROSITE" id="PS51843">
    <property type="entry name" value="NR_LBD"/>
    <property type="match status" value="1"/>
</dbReference>
<organism evidence="5 6">
    <name type="scientific">Strongylus vulgaris</name>
    <name type="common">Blood worm</name>
    <dbReference type="NCBI Taxonomy" id="40348"/>
    <lineage>
        <taxon>Eukaryota</taxon>
        <taxon>Metazoa</taxon>
        <taxon>Ecdysozoa</taxon>
        <taxon>Nematoda</taxon>
        <taxon>Chromadorea</taxon>
        <taxon>Rhabditida</taxon>
        <taxon>Rhabditina</taxon>
        <taxon>Rhabditomorpha</taxon>
        <taxon>Strongyloidea</taxon>
        <taxon>Strongylidae</taxon>
        <taxon>Strongylus</taxon>
    </lineage>
</organism>
<sequence length="160" mass="18284">MLEVQLLRFISFFDEAENCFQPNANTFFTQQDLIDTLVVEIEENDDMDELRELISALFVIAHSLAALQLDDRFLAVLSAMFIFDPNNVLESSQMPLISAAYARLDDMLHVLNDEASDGTSTTRAFARLMTTVTAFRRICRRLTQHFSPQNLTLFEKLLAI</sequence>
<proteinExistence type="predicted"/>
<dbReference type="InterPro" id="IPR000536">
    <property type="entry name" value="Nucl_hrmn_rcpt_lig-bd"/>
</dbReference>
<evidence type="ECO:0000256" key="1">
    <source>
        <dbReference type="ARBA" id="ARBA00023015"/>
    </source>
</evidence>
<name>A0A3P7JG40_STRVU</name>
<dbReference type="AlphaFoldDB" id="A0A3P7JG40"/>
<evidence type="ECO:0000313" key="5">
    <source>
        <dbReference type="EMBL" id="VDM75047.1"/>
    </source>
</evidence>
<keyword evidence="1" id="KW-0805">Transcription regulation</keyword>
<keyword evidence="6" id="KW-1185">Reference proteome</keyword>
<evidence type="ECO:0000256" key="2">
    <source>
        <dbReference type="ARBA" id="ARBA00023163"/>
    </source>
</evidence>
<evidence type="ECO:0000313" key="6">
    <source>
        <dbReference type="Proteomes" id="UP000270094"/>
    </source>
</evidence>
<protein>
    <recommendedName>
        <fullName evidence="4">NR LBD domain-containing protein</fullName>
    </recommendedName>
</protein>
<dbReference type="SUPFAM" id="SSF48508">
    <property type="entry name" value="Nuclear receptor ligand-binding domain"/>
    <property type="match status" value="1"/>
</dbReference>
<gene>
    <name evidence="5" type="ORF">SVUK_LOCUS10045</name>
</gene>
<dbReference type="Gene3D" id="1.10.565.10">
    <property type="entry name" value="Retinoid X Receptor"/>
    <property type="match status" value="1"/>
</dbReference>
<keyword evidence="3" id="KW-0675">Receptor</keyword>
<dbReference type="EMBL" id="UYYB01094874">
    <property type="protein sequence ID" value="VDM75047.1"/>
    <property type="molecule type" value="Genomic_DNA"/>
</dbReference>
<dbReference type="Proteomes" id="UP000270094">
    <property type="component" value="Unassembled WGS sequence"/>
</dbReference>
<dbReference type="InterPro" id="IPR035500">
    <property type="entry name" value="NHR-like_dom_sf"/>
</dbReference>
<accession>A0A3P7JG40</accession>